<sequence length="174" mass="18408">MLTVAAGERTDMFIDPAGGEPVLTAPRLLGPAPAGDFQLAARVRATLAHTYDAGVLLVWSGERTWAKLCFELSPQGAPTVVTVVTRGESDDANAFTVDGDAVWLRVSRLGQAWAFHASHDGAFWHLVRYFRLGDPSAPALVGFEAQSPTGPGCEVTFDQVTFVPAAPAGLRDGS</sequence>
<dbReference type="PANTHER" id="PTHR35332">
    <property type="entry name" value="REGULATION OF ENOLASE PROTEIN 1"/>
    <property type="match status" value="1"/>
</dbReference>
<accession>D6Y5H6</accession>
<dbReference type="HOGENOM" id="CLU_082825_1_0_11"/>
<dbReference type="KEGG" id="tbi:Tbis_2670"/>
<dbReference type="InterPro" id="IPR009784">
    <property type="entry name" value="DUF1349"/>
</dbReference>
<dbReference type="Gene3D" id="2.60.120.200">
    <property type="match status" value="1"/>
</dbReference>
<protein>
    <recommendedName>
        <fullName evidence="3">DUF1349 domain-containing protein</fullName>
    </recommendedName>
</protein>
<dbReference type="Proteomes" id="UP000006640">
    <property type="component" value="Chromosome"/>
</dbReference>
<dbReference type="Pfam" id="PF07081">
    <property type="entry name" value="DUF1349"/>
    <property type="match status" value="1"/>
</dbReference>
<evidence type="ECO:0000313" key="1">
    <source>
        <dbReference type="EMBL" id="ADG89371.1"/>
    </source>
</evidence>
<dbReference type="EMBL" id="CP001874">
    <property type="protein sequence ID" value="ADG89371.1"/>
    <property type="molecule type" value="Genomic_DNA"/>
</dbReference>
<dbReference type="eggNOG" id="COG3506">
    <property type="taxonomic scope" value="Bacteria"/>
</dbReference>
<dbReference type="RefSeq" id="WP_013132904.1">
    <property type="nucleotide sequence ID" value="NC_014165.1"/>
</dbReference>
<evidence type="ECO:0000313" key="2">
    <source>
        <dbReference type="Proteomes" id="UP000006640"/>
    </source>
</evidence>
<dbReference type="AlphaFoldDB" id="D6Y5H6"/>
<keyword evidence="2" id="KW-1185">Reference proteome</keyword>
<gene>
    <name evidence="1" type="ordered locus">Tbis_2670</name>
</gene>
<evidence type="ECO:0008006" key="3">
    <source>
        <dbReference type="Google" id="ProtNLM"/>
    </source>
</evidence>
<dbReference type="SUPFAM" id="SSF49899">
    <property type="entry name" value="Concanavalin A-like lectins/glucanases"/>
    <property type="match status" value="1"/>
</dbReference>
<organism evidence="1 2">
    <name type="scientific">Thermobispora bispora (strain ATCC 19993 / DSM 43833 / CBS 139.67 / JCM 10125 / KCTC 9307 / NBRC 14880 / R51)</name>
    <dbReference type="NCBI Taxonomy" id="469371"/>
    <lineage>
        <taxon>Bacteria</taxon>
        <taxon>Bacillati</taxon>
        <taxon>Actinomycetota</taxon>
        <taxon>Actinomycetes</taxon>
        <taxon>Streptosporangiales</taxon>
        <taxon>Streptosporangiaceae</taxon>
        <taxon>Thermobispora</taxon>
    </lineage>
</organism>
<dbReference type="PANTHER" id="PTHR35332:SF2">
    <property type="entry name" value="REGULATION OF ENOLASE PROTEIN 1"/>
    <property type="match status" value="1"/>
</dbReference>
<proteinExistence type="predicted"/>
<dbReference type="InterPro" id="IPR013320">
    <property type="entry name" value="ConA-like_dom_sf"/>
</dbReference>
<reference evidence="1 2" key="1">
    <citation type="submission" date="2010-01" db="EMBL/GenBank/DDBJ databases">
        <title>The complete genome of Thermobispora bispora DSM 43833.</title>
        <authorList>
            <consortium name="US DOE Joint Genome Institute (JGI-PGF)"/>
            <person name="Lucas S."/>
            <person name="Copeland A."/>
            <person name="Lapidus A."/>
            <person name="Glavina del Rio T."/>
            <person name="Dalin E."/>
            <person name="Tice H."/>
            <person name="Bruce D."/>
            <person name="Goodwin L."/>
            <person name="Pitluck S."/>
            <person name="Kyrpides N."/>
            <person name="Mavromatis K."/>
            <person name="Ivanova N."/>
            <person name="Mikhailova N."/>
            <person name="Chertkov O."/>
            <person name="Brettin T."/>
            <person name="Detter J.C."/>
            <person name="Han C."/>
            <person name="Larimer F."/>
            <person name="Land M."/>
            <person name="Hauser L."/>
            <person name="Markowitz V."/>
            <person name="Cheng J.-F."/>
            <person name="Hugenholtz P."/>
            <person name="Woyke T."/>
            <person name="Wu D."/>
            <person name="Jando M."/>
            <person name="Schneider S."/>
            <person name="Klenk H.-P."/>
            <person name="Eisen J.A."/>
        </authorList>
    </citation>
    <scope>NUCLEOTIDE SEQUENCE [LARGE SCALE GENOMIC DNA]</scope>
    <source>
        <strain evidence="2">ATCC 19993 / DSM 43833 / CBS 139.67 / JCM 10125 / KCTC 9307 / NBRC 14880 / R51</strain>
    </source>
</reference>
<name>D6Y5H6_THEBD</name>